<dbReference type="RefSeq" id="WP_089672940.1">
    <property type="nucleotide sequence ID" value="NZ_CP024845.1"/>
</dbReference>
<dbReference type="InterPro" id="IPR002820">
    <property type="entry name" value="Mopterin_CF_biosynth-C_dom"/>
</dbReference>
<evidence type="ECO:0000256" key="4">
    <source>
        <dbReference type="HAMAP-Rule" id="MF_01224"/>
    </source>
</evidence>
<dbReference type="KEGG" id="hae:halTADL_2236"/>
<dbReference type="Proteomes" id="UP000198888">
    <property type="component" value="Unassembled WGS sequence"/>
</dbReference>
<dbReference type="Gene3D" id="3.30.70.640">
    <property type="entry name" value="Molybdopterin cofactor biosynthesis C (MoaC) domain"/>
    <property type="match status" value="1"/>
</dbReference>
<feature type="domain" description="Molybdopterin cofactor biosynthesis C (MoaC)" evidence="6">
    <location>
        <begin position="22"/>
        <end position="161"/>
    </location>
</feature>
<dbReference type="GO" id="GO:0006777">
    <property type="term" value="P:Mo-molybdopterin cofactor biosynthetic process"/>
    <property type="evidence" value="ECO:0007669"/>
    <property type="project" value="UniProtKB-UniRule"/>
</dbReference>
<comment type="catalytic activity">
    <reaction evidence="4">
        <text>(8S)-3',8-cyclo-7,8-dihydroguanosine 5'-triphosphate = cyclic pyranopterin phosphate + diphosphate</text>
        <dbReference type="Rhea" id="RHEA:49580"/>
        <dbReference type="ChEBI" id="CHEBI:33019"/>
        <dbReference type="ChEBI" id="CHEBI:59648"/>
        <dbReference type="ChEBI" id="CHEBI:131766"/>
        <dbReference type="EC" id="4.6.1.17"/>
    </reaction>
</comment>
<dbReference type="CDD" id="cd01419">
    <property type="entry name" value="MoaC_A"/>
    <property type="match status" value="1"/>
</dbReference>
<reference evidence="7 8" key="1">
    <citation type="submission" date="2016-10" db="EMBL/GenBank/DDBJ databases">
        <authorList>
            <person name="de Groot N.N."/>
        </authorList>
    </citation>
    <scope>NUCLEOTIDE SEQUENCE [LARGE SCALE GENOMIC DNA]</scope>
    <source>
        <strain evidence="7 8">DSM 22187</strain>
    </source>
</reference>
<keyword evidence="2 4" id="KW-0501">Molybdenum cofactor biosynthesis</keyword>
<keyword evidence="8" id="KW-1185">Reference proteome</keyword>
<feature type="binding site" evidence="4">
    <location>
        <begin position="82"/>
        <end position="84"/>
    </location>
    <ligand>
        <name>substrate</name>
    </ligand>
</feature>
<proteinExistence type="inferred from homology"/>
<keyword evidence="3 4" id="KW-0456">Lyase</keyword>
<comment type="similarity">
    <text evidence="4">Belongs to the MoaC family.</text>
</comment>
<dbReference type="GO" id="GO:0061799">
    <property type="term" value="F:cyclic pyranopterin monophosphate synthase activity"/>
    <property type="evidence" value="ECO:0007669"/>
    <property type="project" value="UniProtKB-UniRule"/>
</dbReference>
<sequence length="164" mass="17617">MSEDSEAAEELTHTDDEGSVQMVDVGSKPDTNRRAVATGTINLSASTVEAIKADELGKGDVLATARIGAIQAVKHTWETIPMCHQIPITNVETEFTVEADRIELTVTVETTGKTGCEMEALEGVTTGLNVVWDMCKAAEKDSNGQYPSTAIADVHVVDKQKRQI</sequence>
<dbReference type="InterPro" id="IPR036522">
    <property type="entry name" value="MoaC_sf"/>
</dbReference>
<dbReference type="InterPro" id="IPR023045">
    <property type="entry name" value="MoaC"/>
</dbReference>
<protein>
    <recommendedName>
        <fullName evidence="4">Probable cyclic pyranopterin monophosphate synthase</fullName>
        <ecNumber evidence="4">4.6.1.17</ecNumber>
    </recommendedName>
    <alternativeName>
        <fullName evidence="4">Molybdenum cofactor biosynthesis protein C</fullName>
    </alternativeName>
</protein>
<dbReference type="EMBL" id="FNYR01000016">
    <property type="protein sequence ID" value="SEJ01814.1"/>
    <property type="molecule type" value="Genomic_DNA"/>
</dbReference>
<gene>
    <name evidence="4" type="primary">moaC</name>
    <name evidence="7" type="ORF">SAMN05444271_11656</name>
</gene>
<organism evidence="7 8">
    <name type="scientific">Halohasta litchfieldiae</name>
    <dbReference type="NCBI Taxonomy" id="1073996"/>
    <lineage>
        <taxon>Archaea</taxon>
        <taxon>Methanobacteriati</taxon>
        <taxon>Methanobacteriota</taxon>
        <taxon>Stenosarchaea group</taxon>
        <taxon>Halobacteria</taxon>
        <taxon>Halobacteriales</taxon>
        <taxon>Haloferacaceae</taxon>
        <taxon>Halohasta</taxon>
    </lineage>
</organism>
<accession>A0A2H4Q3N5</accession>
<evidence type="ECO:0000256" key="3">
    <source>
        <dbReference type="ARBA" id="ARBA00023239"/>
    </source>
</evidence>
<dbReference type="AlphaFoldDB" id="A0A1H6VFQ8"/>
<comment type="pathway">
    <text evidence="1 4">Cofactor biosynthesis; molybdopterin biosynthesis.</text>
</comment>
<evidence type="ECO:0000256" key="5">
    <source>
        <dbReference type="SAM" id="MobiDB-lite"/>
    </source>
</evidence>
<dbReference type="STRING" id="1073996.SAMN05444271_11656"/>
<dbReference type="InterPro" id="IPR050105">
    <property type="entry name" value="MoCo_biosynth_MoaA/MoaC"/>
</dbReference>
<accession>A0A1H6VFQ8</accession>
<feature type="active site" evidence="4">
    <location>
        <position position="133"/>
    </location>
</feature>
<comment type="subunit">
    <text evidence="4">Homohexamer; trimer of dimers.</text>
</comment>
<dbReference type="NCBIfam" id="NF008999">
    <property type="entry name" value="PRK12343.1"/>
    <property type="match status" value="1"/>
</dbReference>
<feature type="region of interest" description="Disordered" evidence="5">
    <location>
        <begin position="1"/>
        <end position="31"/>
    </location>
</feature>
<dbReference type="UniPathway" id="UPA00344"/>
<comment type="function">
    <text evidence="4">Catalyzes the conversion of (8S)-3',8-cyclo-7,8-dihydroguanosine 5'-triphosphate to cyclic pyranopterin monophosphate (cPMP).</text>
</comment>
<dbReference type="GeneID" id="35003018"/>
<dbReference type="Pfam" id="PF01967">
    <property type="entry name" value="MoaC"/>
    <property type="match status" value="1"/>
</dbReference>
<evidence type="ECO:0000313" key="8">
    <source>
        <dbReference type="Proteomes" id="UP000198888"/>
    </source>
</evidence>
<evidence type="ECO:0000313" key="7">
    <source>
        <dbReference type="EMBL" id="SEJ01814.1"/>
    </source>
</evidence>
<evidence type="ECO:0000259" key="6">
    <source>
        <dbReference type="Pfam" id="PF01967"/>
    </source>
</evidence>
<dbReference type="HAMAP" id="MF_01224_A">
    <property type="entry name" value="MoaC_A"/>
    <property type="match status" value="1"/>
</dbReference>
<dbReference type="InterPro" id="IPR023047">
    <property type="entry name" value="Mo_CF_biosynth-C_arc"/>
</dbReference>
<evidence type="ECO:0000256" key="1">
    <source>
        <dbReference type="ARBA" id="ARBA00005046"/>
    </source>
</evidence>
<dbReference type="PANTHER" id="PTHR22960">
    <property type="entry name" value="MOLYBDOPTERIN COFACTOR SYNTHESIS PROTEIN A"/>
    <property type="match status" value="1"/>
</dbReference>
<dbReference type="EC" id="4.6.1.17" evidence="4"/>
<dbReference type="OrthoDB" id="10067at2157"/>
<dbReference type="SUPFAM" id="SSF55040">
    <property type="entry name" value="Molybdenum cofactor biosynthesis protein C, MoaC"/>
    <property type="match status" value="1"/>
</dbReference>
<dbReference type="NCBIfam" id="TIGR00581">
    <property type="entry name" value="moaC"/>
    <property type="match status" value="1"/>
</dbReference>
<name>A0A1H6VFQ8_9EURY</name>
<feature type="binding site" evidence="4">
    <location>
        <begin position="118"/>
        <end position="119"/>
    </location>
    <ligand>
        <name>substrate</name>
    </ligand>
</feature>
<evidence type="ECO:0000256" key="2">
    <source>
        <dbReference type="ARBA" id="ARBA00023150"/>
    </source>
</evidence>